<evidence type="ECO:0000256" key="1">
    <source>
        <dbReference type="SAM" id="Phobius"/>
    </source>
</evidence>
<reference evidence="2 3" key="1">
    <citation type="submission" date="2022-04" db="EMBL/GenBank/DDBJ databases">
        <title>Positive selection, recombination, and allopatry shape intraspecific diversity of widespread and dominant cyanobacteria.</title>
        <authorList>
            <person name="Wei J."/>
            <person name="Shu W."/>
            <person name="Hu C."/>
        </authorList>
    </citation>
    <scope>NUCLEOTIDE SEQUENCE [LARGE SCALE GENOMIC DNA]</scope>
    <source>
        <strain evidence="2 3">GB2-A5</strain>
    </source>
</reference>
<organism evidence="2 3">
    <name type="scientific">Funiculus sociatus GB2-A5</name>
    <dbReference type="NCBI Taxonomy" id="2933946"/>
    <lineage>
        <taxon>Bacteria</taxon>
        <taxon>Bacillati</taxon>
        <taxon>Cyanobacteriota</taxon>
        <taxon>Cyanophyceae</taxon>
        <taxon>Coleofasciculales</taxon>
        <taxon>Coleofasciculaceae</taxon>
        <taxon>Funiculus</taxon>
    </lineage>
</organism>
<keyword evidence="1" id="KW-0812">Transmembrane</keyword>
<feature type="transmembrane region" description="Helical" evidence="1">
    <location>
        <begin position="82"/>
        <end position="101"/>
    </location>
</feature>
<dbReference type="Proteomes" id="UP001442494">
    <property type="component" value="Unassembled WGS sequence"/>
</dbReference>
<feature type="transmembrane region" description="Helical" evidence="1">
    <location>
        <begin position="12"/>
        <end position="35"/>
    </location>
</feature>
<protein>
    <submittedName>
        <fullName evidence="2">Uncharacterized protein</fullName>
    </submittedName>
</protein>
<dbReference type="EMBL" id="JAMPKK010000049">
    <property type="protein sequence ID" value="MEP0866696.1"/>
    <property type="molecule type" value="Genomic_DNA"/>
</dbReference>
<gene>
    <name evidence="2" type="ORF">NDI37_19775</name>
</gene>
<feature type="transmembrane region" description="Helical" evidence="1">
    <location>
        <begin position="47"/>
        <end position="70"/>
    </location>
</feature>
<dbReference type="RefSeq" id="WP_190420238.1">
    <property type="nucleotide sequence ID" value="NZ_JAMPKK010000049.1"/>
</dbReference>
<evidence type="ECO:0000313" key="3">
    <source>
        <dbReference type="Proteomes" id="UP001442494"/>
    </source>
</evidence>
<comment type="caution">
    <text evidence="2">The sequence shown here is derived from an EMBL/GenBank/DDBJ whole genome shotgun (WGS) entry which is preliminary data.</text>
</comment>
<keyword evidence="1" id="KW-1133">Transmembrane helix</keyword>
<name>A0ABV0JTB9_9CYAN</name>
<keyword evidence="1" id="KW-0472">Membrane</keyword>
<accession>A0ABV0JTB9</accession>
<keyword evidence="3" id="KW-1185">Reference proteome</keyword>
<sequence>MRPRNEGLQIVLGFLLLLVIHITVIAIVALIAYIAGRFGDLYFFQPIAFISVFYIGLFQILYVIPLVFWLKRQQRWGLMKGVIISAVITALLNGGCFLLLYSGTL</sequence>
<proteinExistence type="predicted"/>
<evidence type="ECO:0000313" key="2">
    <source>
        <dbReference type="EMBL" id="MEP0866696.1"/>
    </source>
</evidence>